<reference evidence="5" key="2">
    <citation type="submission" date="2019-01" db="EMBL/GenBank/DDBJ databases">
        <title>Genome sequence of Desulfonema ishimotonii strain Tokyo 01.</title>
        <authorList>
            <person name="Fukui M."/>
        </authorList>
    </citation>
    <scope>NUCLEOTIDE SEQUENCE [LARGE SCALE GENOMIC DNA]</scope>
    <source>
        <strain evidence="5">Tokyo 01</strain>
    </source>
</reference>
<protein>
    <submittedName>
        <fullName evidence="4">Hydrogenase formation protein HypD</fullName>
    </submittedName>
</protein>
<gene>
    <name evidence="4" type="ORF">DENIS_4293</name>
</gene>
<dbReference type="OrthoDB" id="9770424at2"/>
<dbReference type="NCBIfam" id="TIGR00075">
    <property type="entry name" value="hypD"/>
    <property type="match status" value="1"/>
</dbReference>
<dbReference type="InterPro" id="IPR042243">
    <property type="entry name" value="HypD_1"/>
</dbReference>
<reference evidence="5" key="1">
    <citation type="submission" date="2017-11" db="EMBL/GenBank/DDBJ databases">
        <authorList>
            <person name="Watanabe M."/>
            <person name="Kojima H."/>
        </authorList>
    </citation>
    <scope>NUCLEOTIDE SEQUENCE [LARGE SCALE GENOMIC DNA]</scope>
    <source>
        <strain evidence="5">Tokyo 01</strain>
    </source>
</reference>
<evidence type="ECO:0000256" key="3">
    <source>
        <dbReference type="ARBA" id="ARBA00023004"/>
    </source>
</evidence>
<keyword evidence="3" id="KW-0408">Iron</keyword>
<dbReference type="PANTHER" id="PTHR30149">
    <property type="entry name" value="HYDROGENASE PROTEIN ASSEMBLY PROTEIN HYPD"/>
    <property type="match status" value="1"/>
</dbReference>
<evidence type="ECO:0000313" key="4">
    <source>
        <dbReference type="EMBL" id="GBC63299.1"/>
    </source>
</evidence>
<accession>A0A401G246</accession>
<dbReference type="AlphaFoldDB" id="A0A401G246"/>
<comment type="caution">
    <text evidence="4">The sequence shown here is derived from an EMBL/GenBank/DDBJ whole genome shotgun (WGS) entry which is preliminary data.</text>
</comment>
<dbReference type="Gene3D" id="6.10.20.100">
    <property type="match status" value="1"/>
</dbReference>
<evidence type="ECO:0000256" key="1">
    <source>
        <dbReference type="ARBA" id="ARBA00007888"/>
    </source>
</evidence>
<sequence>MTLKHAEEYRQPEISQSLVRRIRSASRRDIRLMEVCGTHTMSIFRNGIRTVLPETVTLISGPGCPVCVTAQGEIDAFIEAARTEDVIVATFGDLMRVPGTGSSLERERAAGRDVRVVYSAADAVEIARKHPDRKVVFPGVGFETTAPTVAASVLSAAAEGLKNFLVFTAHKRVVPALFALMEMQAVRIDGFILPGHVSVVIGTGAYQPLFEKYRLPGVVAGFEPADILQAVYRLVSQIESGAPGLENAYPRAVTWAGNPKAVQIMETVFRPADAVWRGMGQIPRSGLKFRSRFEDFDARKVLGIRSAAAEAPKGCACGQIITGVLTPPECPLYKKRCTPLNPVGPCMVSSEGTCAAYYRYHSFS</sequence>
<keyword evidence="2" id="KW-0479">Metal-binding</keyword>
<comment type="similarity">
    <text evidence="1">Belongs to the HypD family.</text>
</comment>
<dbReference type="PIRSF" id="PIRSF005622">
    <property type="entry name" value="Hydrgn_mat_hypD"/>
    <property type="match status" value="1"/>
</dbReference>
<dbReference type="InterPro" id="IPR002780">
    <property type="entry name" value="Hyd_form_HypD"/>
</dbReference>
<dbReference type="PANTHER" id="PTHR30149:SF0">
    <property type="entry name" value="HYDROGENASE MATURATION FACTOR HYPD"/>
    <property type="match status" value="1"/>
</dbReference>
<keyword evidence="5" id="KW-1185">Reference proteome</keyword>
<evidence type="ECO:0000313" key="5">
    <source>
        <dbReference type="Proteomes" id="UP000288096"/>
    </source>
</evidence>
<dbReference type="RefSeq" id="WP_124330385.1">
    <property type="nucleotide sequence ID" value="NZ_BEXT01000001.1"/>
</dbReference>
<dbReference type="Proteomes" id="UP000288096">
    <property type="component" value="Unassembled WGS sequence"/>
</dbReference>
<dbReference type="EMBL" id="BEXT01000001">
    <property type="protein sequence ID" value="GBC63299.1"/>
    <property type="molecule type" value="Genomic_DNA"/>
</dbReference>
<name>A0A401G246_9BACT</name>
<dbReference type="GO" id="GO:0051604">
    <property type="term" value="P:protein maturation"/>
    <property type="evidence" value="ECO:0007669"/>
    <property type="project" value="TreeGrafter"/>
</dbReference>
<dbReference type="GO" id="GO:0051539">
    <property type="term" value="F:4 iron, 4 sulfur cluster binding"/>
    <property type="evidence" value="ECO:0007669"/>
    <property type="project" value="TreeGrafter"/>
</dbReference>
<dbReference type="Pfam" id="PF01924">
    <property type="entry name" value="HypD"/>
    <property type="match status" value="1"/>
</dbReference>
<organism evidence="4 5">
    <name type="scientific">Desulfonema ishimotonii</name>
    <dbReference type="NCBI Taxonomy" id="45657"/>
    <lineage>
        <taxon>Bacteria</taxon>
        <taxon>Pseudomonadati</taxon>
        <taxon>Thermodesulfobacteriota</taxon>
        <taxon>Desulfobacteria</taxon>
        <taxon>Desulfobacterales</taxon>
        <taxon>Desulfococcaceae</taxon>
        <taxon>Desulfonema</taxon>
    </lineage>
</organism>
<dbReference type="GO" id="GO:0070025">
    <property type="term" value="F:carbon monoxide binding"/>
    <property type="evidence" value="ECO:0007669"/>
    <property type="project" value="TreeGrafter"/>
</dbReference>
<proteinExistence type="inferred from homology"/>
<evidence type="ECO:0000256" key="2">
    <source>
        <dbReference type="ARBA" id="ARBA00022723"/>
    </source>
</evidence>
<dbReference type="InterPro" id="IPR042244">
    <property type="entry name" value="HypD_2_sf"/>
</dbReference>
<dbReference type="Gene3D" id="3.40.50.11750">
    <property type="entry name" value="HypD, alpha/beta domain 1"/>
    <property type="match status" value="2"/>
</dbReference>
<dbReference type="GO" id="GO:0005506">
    <property type="term" value="F:iron ion binding"/>
    <property type="evidence" value="ECO:0007669"/>
    <property type="project" value="TreeGrafter"/>
</dbReference>